<accession>A0A4P9WNV3</accession>
<evidence type="ECO:0000313" key="2">
    <source>
        <dbReference type="EMBL" id="RKO93783.1"/>
    </source>
</evidence>
<evidence type="ECO:0000313" key="3">
    <source>
        <dbReference type="Proteomes" id="UP000269721"/>
    </source>
</evidence>
<protein>
    <submittedName>
        <fullName evidence="2">Uncharacterized protein</fullName>
    </submittedName>
</protein>
<feature type="region of interest" description="Disordered" evidence="1">
    <location>
        <begin position="1"/>
        <end position="51"/>
    </location>
</feature>
<proteinExistence type="predicted"/>
<name>A0A4P9WNV3_9FUNG</name>
<gene>
    <name evidence="2" type="ORF">BDK51DRAFT_29658</name>
</gene>
<feature type="compositionally biased region" description="Polar residues" evidence="1">
    <location>
        <begin position="1"/>
        <end position="18"/>
    </location>
</feature>
<dbReference type="Proteomes" id="UP000269721">
    <property type="component" value="Unassembled WGS sequence"/>
</dbReference>
<dbReference type="AlphaFoldDB" id="A0A4P9WNV3"/>
<reference evidence="3" key="1">
    <citation type="journal article" date="2018" name="Nat. Microbiol.">
        <title>Leveraging single-cell genomics to expand the fungal tree of life.</title>
        <authorList>
            <person name="Ahrendt S.R."/>
            <person name="Quandt C.A."/>
            <person name="Ciobanu D."/>
            <person name="Clum A."/>
            <person name="Salamov A."/>
            <person name="Andreopoulos B."/>
            <person name="Cheng J.F."/>
            <person name="Woyke T."/>
            <person name="Pelin A."/>
            <person name="Henrissat B."/>
            <person name="Reynolds N.K."/>
            <person name="Benny G.L."/>
            <person name="Smith M.E."/>
            <person name="James T.Y."/>
            <person name="Grigoriev I.V."/>
        </authorList>
    </citation>
    <scope>NUCLEOTIDE SEQUENCE [LARGE SCALE GENOMIC DNA]</scope>
</reference>
<keyword evidence="3" id="KW-1185">Reference proteome</keyword>
<sequence>MNSDTHSFNVETSGSRQQTKYDEQLRSPTYDSVSTLRSHSPGSPSPFPSFTAASPNHDELVNFFYGITANIAARFQQHDQAAIKLYEYIQTQNNELQTHIDHIDKKIRADDYHETVQKDILRIDNLCQSVNRRQIQTHRHIRTINNRLSDLRDDIRKIKEQGEARNVSIKRSFDLVDYHQDDIWKIVNSHHTETARIDALSQLEALKNNRQTAVKHSTSTPLNDILIDIYGLPAAVDLDWLTTVVSPSRRSTRMKIDLMKALASADYFLPNHKTYNLDSGILIVKDGINQFTNQLCIKYPCIFIGDVVYKALAA</sequence>
<feature type="compositionally biased region" description="Polar residues" evidence="1">
    <location>
        <begin position="26"/>
        <end position="38"/>
    </location>
</feature>
<dbReference type="EMBL" id="KZ994117">
    <property type="protein sequence ID" value="RKO93783.1"/>
    <property type="molecule type" value="Genomic_DNA"/>
</dbReference>
<organism evidence="2 3">
    <name type="scientific">Blyttiomyces helicus</name>
    <dbReference type="NCBI Taxonomy" id="388810"/>
    <lineage>
        <taxon>Eukaryota</taxon>
        <taxon>Fungi</taxon>
        <taxon>Fungi incertae sedis</taxon>
        <taxon>Chytridiomycota</taxon>
        <taxon>Chytridiomycota incertae sedis</taxon>
        <taxon>Chytridiomycetes</taxon>
        <taxon>Chytridiomycetes incertae sedis</taxon>
        <taxon>Blyttiomyces</taxon>
    </lineage>
</organism>
<evidence type="ECO:0000256" key="1">
    <source>
        <dbReference type="SAM" id="MobiDB-lite"/>
    </source>
</evidence>